<name>A0A0F9RQ25_9ZZZZ</name>
<keyword evidence="1" id="KW-0812">Transmembrane</keyword>
<dbReference type="EMBL" id="LAZR01001042">
    <property type="protein sequence ID" value="KKN51927.1"/>
    <property type="molecule type" value="Genomic_DNA"/>
</dbReference>
<reference evidence="2" key="1">
    <citation type="journal article" date="2015" name="Nature">
        <title>Complex archaea that bridge the gap between prokaryotes and eukaryotes.</title>
        <authorList>
            <person name="Spang A."/>
            <person name="Saw J.H."/>
            <person name="Jorgensen S.L."/>
            <person name="Zaremba-Niedzwiedzka K."/>
            <person name="Martijn J."/>
            <person name="Lind A.E."/>
            <person name="van Eijk R."/>
            <person name="Schleper C."/>
            <person name="Guy L."/>
            <person name="Ettema T.J."/>
        </authorList>
    </citation>
    <scope>NUCLEOTIDE SEQUENCE</scope>
</reference>
<proteinExistence type="predicted"/>
<sequence length="350" mass="40407">MRNIVPYDVNTMTTEKKERVDFRLDISDMLIYRNFKEKHNINYTKLTCYLLRVAKLNEIEIASILKENKREQDLILDLPERIDGDLENVINVTQRGDIIIASTDKVEKGLVKKGYSESEITKISRYKKGDIFARDFHEYGLKVPKFSIITINGIVREGETSLLRNREFSEPLRLVIQNLWDTRGIETVLITNTERYRLNSILDYTKMEFQAIQTTFKGRMAQATNRTTGLTEVLRNYLITTALPPISAVELTVATLKANGVWVKETKELETYIDHFVDNILIGEYGYKMIAGFTMIALKGILLTAFLNIDMDIDEKKYCKKGDCTNTTSKNEKLCPTCKRKAEHQYLNTP</sequence>
<accession>A0A0F9RQ25</accession>
<keyword evidence="1" id="KW-1133">Transmembrane helix</keyword>
<keyword evidence="1" id="KW-0472">Membrane</keyword>
<protein>
    <submittedName>
        <fullName evidence="2">Uncharacterized protein</fullName>
    </submittedName>
</protein>
<comment type="caution">
    <text evidence="2">The sequence shown here is derived from an EMBL/GenBank/DDBJ whole genome shotgun (WGS) entry which is preliminary data.</text>
</comment>
<gene>
    <name evidence="2" type="ORF">LCGC14_0617640</name>
</gene>
<evidence type="ECO:0000256" key="1">
    <source>
        <dbReference type="SAM" id="Phobius"/>
    </source>
</evidence>
<evidence type="ECO:0000313" key="2">
    <source>
        <dbReference type="EMBL" id="KKN51927.1"/>
    </source>
</evidence>
<organism evidence="2">
    <name type="scientific">marine sediment metagenome</name>
    <dbReference type="NCBI Taxonomy" id="412755"/>
    <lineage>
        <taxon>unclassified sequences</taxon>
        <taxon>metagenomes</taxon>
        <taxon>ecological metagenomes</taxon>
    </lineage>
</organism>
<dbReference type="AlphaFoldDB" id="A0A0F9RQ25"/>
<feature type="transmembrane region" description="Helical" evidence="1">
    <location>
        <begin position="285"/>
        <end position="307"/>
    </location>
</feature>